<dbReference type="PANTHER" id="PTHR33913:SF1">
    <property type="entry name" value="DRBM DOMAIN-CONTAINING PROTEIN"/>
    <property type="match status" value="1"/>
</dbReference>
<dbReference type="InterPro" id="IPR001220">
    <property type="entry name" value="Legume_lectin_dom"/>
</dbReference>
<dbReference type="InterPro" id="IPR057235">
    <property type="entry name" value="DUF7913"/>
</dbReference>
<dbReference type="InterPro" id="IPR002088">
    <property type="entry name" value="Prenyl_trans_a"/>
</dbReference>
<dbReference type="AlphaFoldDB" id="A0A835D7Q4"/>
<feature type="chain" id="PRO_5032747510" evidence="2">
    <location>
        <begin position="22"/>
        <end position="666"/>
    </location>
</feature>
<evidence type="ECO:0000256" key="2">
    <source>
        <dbReference type="SAM" id="SignalP"/>
    </source>
</evidence>
<sequence length="666" mass="75017">MAELSLVELFLLTVFQAPKFGDEVCDASPWLPSSALRSPTKRMPEDAFPFFFSSHLYLTLAVQSRHHRRWVAEKLGTEVTSKELEFTGKIFSLDAKNYHAWSHRQWVLQALGGWEDELDYCQMLLEDDIFNNSAWNQRYFVVTRSPLLGGLKAMRESEVTYTVEAILANPENESPWRYLRGLFKGDTLSLVSDPQVSSVCLKVLNEKRRHVFALSLLLDLLCHGFQPSGEFRTAVEALRTSDLDPPDVNLATTVCSVLGTVDPMRRLGSNEQMSDSPEGHGHALYPSPLQSKENALNNFHVSSFSTTFVLSITSKYPQFGGHELASVIISTQEPKGFLANLYLVTPNFTSNAEFSTRVLQLTSVGIKASKAMDSWDIGPTEDTVQALMDYLVDPLLPAKSSGRDIPSLSQHQSVAKQMHAVVLLYNYYHRKQYPLLEFLGFESFCKVAVNAKPSLLAYMKFMQGCNRDELDDLDKQLSITEKMIMDACDISIGLDASKDVPSTKEWPISKVAIFLIDSMKKNCLLLFSSTTRGVWSLIDKDLDDPNYNMEGILEPKITKKKKRITKRPLGNELNTFEAVFQQLAFSAVKETTGINQADLIVLESHVVYSLSKQKTAARFYLMQCTKSINEDIIQVPIKDAIDRFYSSHYFVGLARGLMVTELRGYS</sequence>
<feature type="domain" description="DUF7913" evidence="4">
    <location>
        <begin position="377"/>
        <end position="495"/>
    </location>
</feature>
<dbReference type="GO" id="GO:0030246">
    <property type="term" value="F:carbohydrate binding"/>
    <property type="evidence" value="ECO:0007669"/>
    <property type="project" value="UniProtKB-KW"/>
</dbReference>
<dbReference type="OrthoDB" id="272289at2759"/>
<dbReference type="Pfam" id="PF00139">
    <property type="entry name" value="Lectin_legB"/>
    <property type="match status" value="1"/>
</dbReference>
<reference evidence="6 7" key="1">
    <citation type="submission" date="2020-04" db="EMBL/GenBank/DDBJ databases">
        <title>Plant Genome Project.</title>
        <authorList>
            <person name="Zhang R.-G."/>
        </authorList>
    </citation>
    <scope>NUCLEOTIDE SEQUENCE [LARGE SCALE GENOMIC DNA]</scope>
    <source>
        <strain evidence="6">YNK0</strain>
        <tissue evidence="6">Leaf</tissue>
    </source>
</reference>
<dbReference type="Gene3D" id="2.60.120.200">
    <property type="match status" value="1"/>
</dbReference>
<evidence type="ECO:0000256" key="1">
    <source>
        <dbReference type="ARBA" id="ARBA00022734"/>
    </source>
</evidence>
<dbReference type="PANTHER" id="PTHR33913">
    <property type="entry name" value="ALEURONE LAYER MORPHOGENESIS PROTEIN"/>
    <property type="match status" value="1"/>
</dbReference>
<evidence type="ECO:0000259" key="3">
    <source>
        <dbReference type="Pfam" id="PF00139"/>
    </source>
</evidence>
<dbReference type="InterPro" id="IPR013320">
    <property type="entry name" value="ConA-like_dom_sf"/>
</dbReference>
<comment type="caution">
    <text evidence="6">The sequence shown here is derived from an EMBL/GenBank/DDBJ whole genome shotgun (WGS) entry which is preliminary data.</text>
</comment>
<name>A0A835D7Q4_TETSI</name>
<feature type="signal peptide" evidence="2">
    <location>
        <begin position="1"/>
        <end position="21"/>
    </location>
</feature>
<feature type="domain" description="DUF7915" evidence="5">
    <location>
        <begin position="531"/>
        <end position="644"/>
    </location>
</feature>
<keyword evidence="7" id="KW-1185">Reference proteome</keyword>
<feature type="domain" description="Legume lectin" evidence="3">
    <location>
        <begin position="278"/>
        <end position="342"/>
    </location>
</feature>
<dbReference type="EMBL" id="JABCRI010000014">
    <property type="protein sequence ID" value="KAF8393888.1"/>
    <property type="molecule type" value="Genomic_DNA"/>
</dbReference>
<keyword evidence="1" id="KW-0430">Lectin</keyword>
<evidence type="ECO:0000259" key="4">
    <source>
        <dbReference type="Pfam" id="PF25500"/>
    </source>
</evidence>
<dbReference type="Pfam" id="PF25500">
    <property type="entry name" value="DUF7913"/>
    <property type="match status" value="1"/>
</dbReference>
<protein>
    <submittedName>
        <fullName evidence="6">Uncharacterized protein</fullName>
    </submittedName>
</protein>
<dbReference type="Proteomes" id="UP000655225">
    <property type="component" value="Unassembled WGS sequence"/>
</dbReference>
<dbReference type="InterPro" id="IPR057237">
    <property type="entry name" value="DUF7915"/>
</dbReference>
<evidence type="ECO:0000313" key="6">
    <source>
        <dbReference type="EMBL" id="KAF8393888.1"/>
    </source>
</evidence>
<accession>A0A835D7Q4</accession>
<dbReference type="SUPFAM" id="SSF48439">
    <property type="entry name" value="Protein prenylyltransferase"/>
    <property type="match status" value="1"/>
</dbReference>
<dbReference type="Gene3D" id="1.25.40.120">
    <property type="entry name" value="Protein prenylyltransferase"/>
    <property type="match status" value="1"/>
</dbReference>
<proteinExistence type="predicted"/>
<dbReference type="PROSITE" id="PS51147">
    <property type="entry name" value="PFTA"/>
    <property type="match status" value="3"/>
</dbReference>
<dbReference type="SUPFAM" id="SSF49899">
    <property type="entry name" value="Concanavalin A-like lectins/glucanases"/>
    <property type="match status" value="1"/>
</dbReference>
<gene>
    <name evidence="6" type="ORF">HHK36_020086</name>
</gene>
<evidence type="ECO:0000313" key="7">
    <source>
        <dbReference type="Proteomes" id="UP000655225"/>
    </source>
</evidence>
<dbReference type="Pfam" id="PF01239">
    <property type="entry name" value="PPTA"/>
    <property type="match status" value="3"/>
</dbReference>
<dbReference type="GO" id="GO:0008318">
    <property type="term" value="F:protein prenyltransferase activity"/>
    <property type="evidence" value="ECO:0007669"/>
    <property type="project" value="InterPro"/>
</dbReference>
<dbReference type="Pfam" id="PF25502">
    <property type="entry name" value="DUF7915"/>
    <property type="match status" value="1"/>
</dbReference>
<keyword evidence="2" id="KW-0732">Signal</keyword>
<evidence type="ECO:0000259" key="5">
    <source>
        <dbReference type="Pfam" id="PF25502"/>
    </source>
</evidence>
<organism evidence="6 7">
    <name type="scientific">Tetracentron sinense</name>
    <name type="common">Spur-leaf</name>
    <dbReference type="NCBI Taxonomy" id="13715"/>
    <lineage>
        <taxon>Eukaryota</taxon>
        <taxon>Viridiplantae</taxon>
        <taxon>Streptophyta</taxon>
        <taxon>Embryophyta</taxon>
        <taxon>Tracheophyta</taxon>
        <taxon>Spermatophyta</taxon>
        <taxon>Magnoliopsida</taxon>
        <taxon>Trochodendrales</taxon>
        <taxon>Trochodendraceae</taxon>
        <taxon>Tetracentron</taxon>
    </lineage>
</organism>